<sequence length="128" mass="15017">MTDFRHKIEEEFSFLNLPEQALRSAANSNSGHDILVYHLMDSNFDIVFYEDYDRYQVQFLPRDTANGIDALVLLWVISQQDKFLDASEAMIRDSIEFYWEELQAILIPEVVEATRMAAKRAKKKYFGL</sequence>
<dbReference type="KEGG" id="bsed:DN745_05360"/>
<accession>A0A2Z4FIF8</accession>
<dbReference type="Proteomes" id="UP000249799">
    <property type="component" value="Chromosome"/>
</dbReference>
<gene>
    <name evidence="1" type="ORF">DN745_05360</name>
</gene>
<name>A0A2Z4FIF8_9DELT</name>
<evidence type="ECO:0000313" key="1">
    <source>
        <dbReference type="EMBL" id="AWV88797.1"/>
    </source>
</evidence>
<proteinExistence type="predicted"/>
<protein>
    <submittedName>
        <fullName evidence="1">Uncharacterized protein</fullName>
    </submittedName>
</protein>
<dbReference type="AlphaFoldDB" id="A0A2Z4FIF8"/>
<organism evidence="1 2">
    <name type="scientific">Bradymonas sediminis</name>
    <dbReference type="NCBI Taxonomy" id="1548548"/>
    <lineage>
        <taxon>Bacteria</taxon>
        <taxon>Deltaproteobacteria</taxon>
        <taxon>Bradymonadales</taxon>
        <taxon>Bradymonadaceae</taxon>
        <taxon>Bradymonas</taxon>
    </lineage>
</organism>
<dbReference type="RefSeq" id="WP_111332806.1">
    <property type="nucleotide sequence ID" value="NZ_CP030032.1"/>
</dbReference>
<keyword evidence="2" id="KW-1185">Reference proteome</keyword>
<reference evidence="1 2" key="1">
    <citation type="submission" date="2018-06" db="EMBL/GenBank/DDBJ databases">
        <title>Lujinxingia sediminis gen. nov. sp. nov., a new facultative anaerobic member of the class Deltaproteobacteria, and proposal of Lujinxingaceae fam. nov.</title>
        <authorList>
            <person name="Guo L.-Y."/>
            <person name="Li C.-M."/>
            <person name="Wang S."/>
            <person name="Du Z.-J."/>
        </authorList>
    </citation>
    <scope>NUCLEOTIDE SEQUENCE [LARGE SCALE GENOMIC DNA]</scope>
    <source>
        <strain evidence="1 2">FA350</strain>
    </source>
</reference>
<dbReference type="EMBL" id="CP030032">
    <property type="protein sequence ID" value="AWV88797.1"/>
    <property type="molecule type" value="Genomic_DNA"/>
</dbReference>
<evidence type="ECO:0000313" key="2">
    <source>
        <dbReference type="Proteomes" id="UP000249799"/>
    </source>
</evidence>